<evidence type="ECO:0000256" key="1">
    <source>
        <dbReference type="SAM" id="MobiDB-lite"/>
    </source>
</evidence>
<evidence type="ECO:0000313" key="2">
    <source>
        <dbReference type="EMBL" id="AAA32399.1"/>
    </source>
</evidence>
<organismHost>
    <name type="scientific">Enterobacteriaceae</name>
    <name type="common">enterobacteria</name>
    <dbReference type="NCBI Taxonomy" id="543"/>
</organismHost>
<protein>
    <submittedName>
        <fullName evidence="2">Bacteriophage Mu left end</fullName>
    </submittedName>
</protein>
<reference evidence="2" key="3">
    <citation type="journal article" date="1992" name="Mol. Microbiol.">
        <title>Stabilization of bacteriophage Mu repressor-operator complexes by the Escherichia coli integration host factor protein.</title>
        <authorList>
            <person name="Gama M.J."/>
            <person name="Toussaint A."/>
            <person name="Higgins N.P."/>
        </authorList>
    </citation>
    <scope>NUCLEOTIDE SEQUENCE [LARGE SCALE GENOMIC DNA]</scope>
</reference>
<dbReference type="Proteomes" id="UP000401936">
    <property type="component" value="Segment"/>
</dbReference>
<feature type="region of interest" description="Disordered" evidence="1">
    <location>
        <begin position="37"/>
        <end position="60"/>
    </location>
</feature>
<reference evidence="2" key="1">
    <citation type="book" date="1987" name="Phage Mu" publisher="Cold Spring Harbor Laboratory" city="CSH, NY">
        <title>Sequence of the left end of Mu.</title>
        <editorList>
            <person name="Symonds N."/>
            <person name="Toussaint A."/>
            <person name="van de Putte P."/>
            <person name="Howe M.M."/>
        </editorList>
        <authorList>
            <person name="Priess H."/>
            <person name="Brauer B."/>
            <person name="Schmidt C."/>
            <person name="Kamp D."/>
        </authorList>
    </citation>
    <scope>NUCLEOTIDE SEQUENCE</scope>
</reference>
<organism evidence="2">
    <name type="scientific">Escherichia phage Mu</name>
    <name type="common">Bacteriophage Mu</name>
    <dbReference type="NCBI Taxonomy" id="2681603"/>
    <lineage>
        <taxon>Viruses</taxon>
        <taxon>Duplodnaviria</taxon>
        <taxon>Heunggongvirae</taxon>
        <taxon>Uroviricota</taxon>
        <taxon>Caudoviricetes</taxon>
        <taxon>Muvirus</taxon>
        <taxon>Muvirus mu</taxon>
    </lineage>
</organism>
<proteinExistence type="predicted"/>
<accession>Q38487</accession>
<sequence>MLNTDRQPQPRTLSRWRASSRSFRQSAINWSHASSAAGFDVLKNITPPPAPLREPENNQE</sequence>
<dbReference type="EMBL" id="M64097">
    <property type="protein sequence ID" value="AAA32399.1"/>
    <property type="molecule type" value="Genomic_DNA"/>
</dbReference>
<reference evidence="2" key="2">
    <citation type="journal article" date="1992" name="Mol. Microbiol.">
        <title>Escherichia coli integration host factor stabilizes bacteriophage Mu repressor interactions with operator DNA in vitro.</title>
        <authorList>
            <person name="Alazard R."/>
            <person name="Betermier M."/>
            <person name="Chandler M."/>
        </authorList>
    </citation>
    <scope>NUCLEOTIDE SEQUENCE [LARGE SCALE GENOMIC DNA]</scope>
</reference>
<name>Q38487_BPMU</name>